<organism evidence="1 2">
    <name type="scientific">Reticulomyxa filosa</name>
    <dbReference type="NCBI Taxonomy" id="46433"/>
    <lineage>
        <taxon>Eukaryota</taxon>
        <taxon>Sar</taxon>
        <taxon>Rhizaria</taxon>
        <taxon>Retaria</taxon>
        <taxon>Foraminifera</taxon>
        <taxon>Monothalamids</taxon>
        <taxon>Reticulomyxidae</taxon>
        <taxon>Reticulomyxa</taxon>
    </lineage>
</organism>
<dbReference type="Proteomes" id="UP000023152">
    <property type="component" value="Unassembled WGS sequence"/>
</dbReference>
<dbReference type="EMBL" id="ASPP01002675">
    <property type="protein sequence ID" value="ETO34318.1"/>
    <property type="molecule type" value="Genomic_DNA"/>
</dbReference>
<comment type="caution">
    <text evidence="1">The sequence shown here is derived from an EMBL/GenBank/DDBJ whole genome shotgun (WGS) entry which is preliminary data.</text>
</comment>
<name>X6P875_RETFI</name>
<dbReference type="AlphaFoldDB" id="X6P875"/>
<accession>X6P875</accession>
<reference evidence="1 2" key="1">
    <citation type="journal article" date="2013" name="Curr. Biol.">
        <title>The Genome of the Foraminiferan Reticulomyxa filosa.</title>
        <authorList>
            <person name="Glockner G."/>
            <person name="Hulsmann N."/>
            <person name="Schleicher M."/>
            <person name="Noegel A.A."/>
            <person name="Eichinger L."/>
            <person name="Gallinger C."/>
            <person name="Pawlowski J."/>
            <person name="Sierra R."/>
            <person name="Euteneuer U."/>
            <person name="Pillet L."/>
            <person name="Moustafa A."/>
            <person name="Platzer M."/>
            <person name="Groth M."/>
            <person name="Szafranski K."/>
            <person name="Schliwa M."/>
        </authorList>
    </citation>
    <scope>NUCLEOTIDE SEQUENCE [LARGE SCALE GENOMIC DNA]</scope>
</reference>
<proteinExistence type="predicted"/>
<protein>
    <submittedName>
        <fullName evidence="1">Uncharacterized protein</fullName>
    </submittedName>
</protein>
<keyword evidence="2" id="KW-1185">Reference proteome</keyword>
<sequence length="152" mass="16311">MMKEKCGDILSKGGLDIVLAVIHATQGDVAIQMSCCAACVILCAHPARKQYAATVNGVLYLYQGIQGHISYCPFVILAFNAVLSQILKGISYHRGKDEGSRVHSAGCLALRNTAADPKGQDTTLLLSLDQGIDLLVKILKKSDVDSILFLNH</sequence>
<evidence type="ECO:0000313" key="2">
    <source>
        <dbReference type="Proteomes" id="UP000023152"/>
    </source>
</evidence>
<evidence type="ECO:0000313" key="1">
    <source>
        <dbReference type="EMBL" id="ETO34318.1"/>
    </source>
</evidence>
<dbReference type="SUPFAM" id="SSF48371">
    <property type="entry name" value="ARM repeat"/>
    <property type="match status" value="1"/>
</dbReference>
<gene>
    <name evidence="1" type="ORF">RFI_02776</name>
</gene>
<dbReference type="Gene3D" id="1.25.10.10">
    <property type="entry name" value="Leucine-rich Repeat Variant"/>
    <property type="match status" value="1"/>
</dbReference>
<dbReference type="InterPro" id="IPR016024">
    <property type="entry name" value="ARM-type_fold"/>
</dbReference>
<dbReference type="InterPro" id="IPR011989">
    <property type="entry name" value="ARM-like"/>
</dbReference>
<dbReference type="OrthoDB" id="3176171at2759"/>